<dbReference type="PANTHER" id="PTHR21443:SF0">
    <property type="entry name" value="CONSERVED OLIGOMERIC GOLGI COMPLEX SUBUNIT 7"/>
    <property type="match status" value="1"/>
</dbReference>
<dbReference type="GO" id="GO:0006890">
    <property type="term" value="P:retrograde vesicle-mediated transport, Golgi to endoplasmic reticulum"/>
    <property type="evidence" value="ECO:0007669"/>
    <property type="project" value="TreeGrafter"/>
</dbReference>
<dbReference type="GO" id="GO:0000139">
    <property type="term" value="C:Golgi membrane"/>
    <property type="evidence" value="ECO:0007669"/>
    <property type="project" value="UniProtKB-SubCell"/>
</dbReference>
<keyword evidence="5" id="KW-0653">Protein transport</keyword>
<gene>
    <name evidence="9" type="ORF">TVY486_0700150</name>
</gene>
<dbReference type="AlphaFoldDB" id="G0TXI1"/>
<dbReference type="VEuPathDB" id="TriTrypDB:TvY486_0700150"/>
<reference evidence="9" key="1">
    <citation type="journal article" date="2012" name="Proc. Natl. Acad. Sci. U.S.A.">
        <title>Antigenic diversity is generated by distinct evolutionary mechanisms in African trypanosome species.</title>
        <authorList>
            <person name="Jackson A.P."/>
            <person name="Berry A."/>
            <person name="Aslett M."/>
            <person name="Allison H.C."/>
            <person name="Burton P."/>
            <person name="Vavrova-Anderson J."/>
            <person name="Brown R."/>
            <person name="Browne H."/>
            <person name="Corton N."/>
            <person name="Hauser H."/>
            <person name="Gamble J."/>
            <person name="Gilderthorp R."/>
            <person name="Marcello L."/>
            <person name="McQuillan J."/>
            <person name="Otto T.D."/>
            <person name="Quail M.A."/>
            <person name="Sanders M.J."/>
            <person name="van Tonder A."/>
            <person name="Ginger M.L."/>
            <person name="Field M.C."/>
            <person name="Barry J.D."/>
            <person name="Hertz-Fowler C."/>
            <person name="Berriman M."/>
        </authorList>
    </citation>
    <scope>NUCLEOTIDE SEQUENCE</scope>
    <source>
        <strain evidence="9">Y486</strain>
    </source>
</reference>
<name>G0TXI1_TRYVY</name>
<keyword evidence="6" id="KW-0333">Golgi apparatus</keyword>
<evidence type="ECO:0000256" key="8">
    <source>
        <dbReference type="ARBA" id="ARBA00031345"/>
    </source>
</evidence>
<evidence type="ECO:0000256" key="4">
    <source>
        <dbReference type="ARBA" id="ARBA00022448"/>
    </source>
</evidence>
<evidence type="ECO:0000256" key="5">
    <source>
        <dbReference type="ARBA" id="ARBA00022927"/>
    </source>
</evidence>
<evidence type="ECO:0000256" key="2">
    <source>
        <dbReference type="ARBA" id="ARBA00005831"/>
    </source>
</evidence>
<dbReference type="InterPro" id="IPR019335">
    <property type="entry name" value="COG7"/>
</dbReference>
<dbReference type="GO" id="GO:0007030">
    <property type="term" value="P:Golgi organization"/>
    <property type="evidence" value="ECO:0007669"/>
    <property type="project" value="TreeGrafter"/>
</dbReference>
<comment type="similarity">
    <text evidence="2">Belongs to the COG7 family.</text>
</comment>
<dbReference type="Pfam" id="PF10191">
    <property type="entry name" value="COG7"/>
    <property type="match status" value="1"/>
</dbReference>
<evidence type="ECO:0000256" key="7">
    <source>
        <dbReference type="ARBA" id="ARBA00023136"/>
    </source>
</evidence>
<sequence>MQAEVASGPIVDDARESLHLEQLGSESFDLKQWINTSLQSLSIFPATGDGDAVLEARLGKLYSTLQLYSQEVAGSVDETIAQSLVRLPRTGLEVSRMTAEAQQLEQQLRFMQEATQPVVEETIKPYVARLGEMKKAREKLARCADTLRVASEVDGKMKQLDEMVQSLRAAPSEEDPGAVAVCIRQVRRDLENIKAFDFTFGERQLEKVKEYEQLVEREVEAECMGELRRHGVERAVHLLGILDAIGRADAVLKQFVTECAASEKANVERLLGCGGGSGAEDGVSPAGAAAILEKQLIPSIARALNHQFDYLLHLEVLAKSGADHDTKNTLEAGARTADALCFMVDQITGCIETVLKPILVSVGRGAELVACIDAVCHLQIGAGVTATELHYSEENCTDNSGSKIGQLVTAHAKGALMQLFDQPEMLETFAQLETSRVESLVGDSDCAVGRAHFRLVVDKLVEAVMNTARFFPHKTLPMCIGRWRSAVLQCIPVPEPTTGVSRYKLLEQLYVARRVAPQQLLLAQKGIAEYLKSPGLRGQDPEVVEMISQQLEELLWTPLNEAVECSAKQHQEAVKQTIIAPVIANTDGYESQAMWGCGGREVNARPAPATPARYARAQTAPSDIVRRFGESIVEIPLALEALRGDGETRSEGFEDLLEEMAEPWLDDIVRRAVVDFLDRKVGTITIHFPTSDGAEEAAAMEQLVEDLSYLRAILAAVSDVPFERLERALAQVKTISPRPGEPLILRHLLV</sequence>
<dbReference type="EMBL" id="HE573023">
    <property type="protein sequence ID" value="CCC48671.1"/>
    <property type="molecule type" value="Genomic_DNA"/>
</dbReference>
<organism evidence="9">
    <name type="scientific">Trypanosoma vivax (strain Y486)</name>
    <dbReference type="NCBI Taxonomy" id="1055687"/>
    <lineage>
        <taxon>Eukaryota</taxon>
        <taxon>Discoba</taxon>
        <taxon>Euglenozoa</taxon>
        <taxon>Kinetoplastea</taxon>
        <taxon>Metakinetoplastina</taxon>
        <taxon>Trypanosomatida</taxon>
        <taxon>Trypanosomatidae</taxon>
        <taxon>Trypanosoma</taxon>
        <taxon>Duttonella</taxon>
    </lineage>
</organism>
<protein>
    <recommendedName>
        <fullName evidence="3">Conserved oligomeric Golgi complex subunit 7</fullName>
    </recommendedName>
    <alternativeName>
        <fullName evidence="8">Component of oligomeric Golgi complex 7</fullName>
    </alternativeName>
</protein>
<comment type="subcellular location">
    <subcellularLocation>
        <location evidence="1">Golgi apparatus membrane</location>
        <topology evidence="1">Peripheral membrane protein</topology>
    </subcellularLocation>
</comment>
<keyword evidence="4" id="KW-0813">Transport</keyword>
<dbReference type="PANTHER" id="PTHR21443">
    <property type="entry name" value="CONSERVED OLIGOMERIC GOLGI COMPLEX COMPONENT 7"/>
    <property type="match status" value="1"/>
</dbReference>
<evidence type="ECO:0000256" key="6">
    <source>
        <dbReference type="ARBA" id="ARBA00023034"/>
    </source>
</evidence>
<evidence type="ECO:0000256" key="3">
    <source>
        <dbReference type="ARBA" id="ARBA00020984"/>
    </source>
</evidence>
<evidence type="ECO:0000313" key="9">
    <source>
        <dbReference type="EMBL" id="CCC48671.1"/>
    </source>
</evidence>
<accession>G0TXI1</accession>
<keyword evidence="7" id="KW-0472">Membrane</keyword>
<dbReference type="GO" id="GO:0017119">
    <property type="term" value="C:Golgi transport complex"/>
    <property type="evidence" value="ECO:0007669"/>
    <property type="project" value="InterPro"/>
</dbReference>
<evidence type="ECO:0000256" key="1">
    <source>
        <dbReference type="ARBA" id="ARBA00004395"/>
    </source>
</evidence>
<dbReference type="GO" id="GO:0006886">
    <property type="term" value="P:intracellular protein transport"/>
    <property type="evidence" value="ECO:0007669"/>
    <property type="project" value="InterPro"/>
</dbReference>
<proteinExistence type="inferred from homology"/>